<evidence type="ECO:0000259" key="4">
    <source>
        <dbReference type="Pfam" id="PF04784"/>
    </source>
</evidence>
<evidence type="ECO:0000256" key="1">
    <source>
        <dbReference type="ARBA" id="ARBA00022690"/>
    </source>
</evidence>
<dbReference type="Gene3D" id="2.60.40.2020">
    <property type="match status" value="1"/>
</dbReference>
<evidence type="ECO:0000313" key="7">
    <source>
        <dbReference type="Proteomes" id="UP000541610"/>
    </source>
</evidence>
<dbReference type="Pfam" id="PF04784">
    <property type="entry name" value="DUF547"/>
    <property type="match status" value="1"/>
</dbReference>
<dbReference type="GO" id="GO:0004869">
    <property type="term" value="F:cysteine-type endopeptidase inhibitor activity"/>
    <property type="evidence" value="ECO:0007669"/>
    <property type="project" value="UniProtKB-KW"/>
</dbReference>
<feature type="region of interest" description="Disordered" evidence="3">
    <location>
        <begin position="611"/>
        <end position="659"/>
    </location>
</feature>
<feature type="domain" description="Proteinase inhibitor I42 chagasin" evidence="5">
    <location>
        <begin position="666"/>
        <end position="724"/>
    </location>
</feature>
<feature type="domain" description="DUF547" evidence="4">
    <location>
        <begin position="261"/>
        <end position="364"/>
    </location>
</feature>
<evidence type="ECO:0000313" key="6">
    <source>
        <dbReference type="EMBL" id="KAF4694000.1"/>
    </source>
</evidence>
<feature type="region of interest" description="Disordered" evidence="3">
    <location>
        <begin position="734"/>
        <end position="764"/>
    </location>
</feature>
<evidence type="ECO:0000259" key="5">
    <source>
        <dbReference type="Pfam" id="PF09394"/>
    </source>
</evidence>
<dbReference type="Proteomes" id="UP000541610">
    <property type="component" value="Unassembled WGS sequence"/>
</dbReference>
<gene>
    <name evidence="6" type="ORF">FOZ60_009439</name>
</gene>
<dbReference type="SUPFAM" id="SSF141066">
    <property type="entry name" value="ICP-like"/>
    <property type="match status" value="2"/>
</dbReference>
<feature type="region of interest" description="Disordered" evidence="3">
    <location>
        <begin position="508"/>
        <end position="532"/>
    </location>
</feature>
<reference evidence="6 7" key="1">
    <citation type="submission" date="2020-04" db="EMBL/GenBank/DDBJ databases">
        <title>Perkinsus olseni comparative genomics.</title>
        <authorList>
            <person name="Bogema D.R."/>
        </authorList>
    </citation>
    <scope>NUCLEOTIDE SEQUENCE [LARGE SCALE GENOMIC DNA]</scope>
    <source>
        <strain evidence="6">00978-12</strain>
    </source>
</reference>
<keyword evidence="2" id="KW-0789">Thiol protease inhibitor</keyword>
<evidence type="ECO:0000256" key="2">
    <source>
        <dbReference type="ARBA" id="ARBA00022704"/>
    </source>
</evidence>
<dbReference type="Pfam" id="PF09394">
    <property type="entry name" value="Inhibitor_I42"/>
    <property type="match status" value="1"/>
</dbReference>
<feature type="compositionally biased region" description="Basic and acidic residues" evidence="3">
    <location>
        <begin position="740"/>
        <end position="751"/>
    </location>
</feature>
<protein>
    <submittedName>
        <fullName evidence="6">Uncharacterized protein</fullName>
    </submittedName>
</protein>
<name>A0A7J6PEV6_PEROL</name>
<dbReference type="InterPro" id="IPR036331">
    <property type="entry name" value="Chagasin-like_sf"/>
</dbReference>
<dbReference type="InterPro" id="IPR006869">
    <property type="entry name" value="DUF547"/>
</dbReference>
<comment type="caution">
    <text evidence="6">The sequence shown here is derived from an EMBL/GenBank/DDBJ whole genome shotgun (WGS) entry which is preliminary data.</text>
</comment>
<dbReference type="PANTHER" id="PTHR46361">
    <property type="entry name" value="ELECTRON CARRIER/ PROTEIN DISULFIDE OXIDOREDUCTASE"/>
    <property type="match status" value="1"/>
</dbReference>
<dbReference type="OrthoDB" id="438187at2759"/>
<feature type="region of interest" description="Disordered" evidence="3">
    <location>
        <begin position="1"/>
        <end position="39"/>
    </location>
</feature>
<feature type="compositionally biased region" description="Basic and acidic residues" evidence="3">
    <location>
        <begin position="638"/>
        <end position="650"/>
    </location>
</feature>
<dbReference type="EMBL" id="JABANP010000038">
    <property type="protein sequence ID" value="KAF4694000.1"/>
    <property type="molecule type" value="Genomic_DNA"/>
</dbReference>
<proteinExistence type="predicted"/>
<dbReference type="InterPro" id="IPR018990">
    <property type="entry name" value="Prot_inh_I42_chagasin"/>
</dbReference>
<dbReference type="PANTHER" id="PTHR46361:SF3">
    <property type="entry name" value="ELECTRON CARRIER_ PROTEIN DISULFIDE OXIDOREDUCTASE"/>
    <property type="match status" value="1"/>
</dbReference>
<accession>A0A7J6PEV6</accession>
<dbReference type="AlphaFoldDB" id="A0A7J6PEV6"/>
<evidence type="ECO:0000256" key="3">
    <source>
        <dbReference type="SAM" id="MobiDB-lite"/>
    </source>
</evidence>
<organism evidence="6 7">
    <name type="scientific">Perkinsus olseni</name>
    <name type="common">Perkinsus atlanticus</name>
    <dbReference type="NCBI Taxonomy" id="32597"/>
    <lineage>
        <taxon>Eukaryota</taxon>
        <taxon>Sar</taxon>
        <taxon>Alveolata</taxon>
        <taxon>Perkinsozoa</taxon>
        <taxon>Perkinsea</taxon>
        <taxon>Perkinsida</taxon>
        <taxon>Perkinsidae</taxon>
        <taxon>Perkinsus</taxon>
    </lineage>
</organism>
<keyword evidence="1" id="KW-0646">Protease inhibitor</keyword>
<sequence length="764" mass="85239">MSSASNGDQKGPIFVMPQSSPPQAPAQGEAKKGGGDEDGAAKSSVVYIQPVEDGLSLPKLLFMEKEWSWSSLIVNIIRTLGASLERDSEIDAVFPGQYMIDAFKRNLSLKNEQDASILCEELAKLDLIMVRTDGVHENERFDPEYDYSLVYHLKPHVLNSVRFVRSGTPFEVGGVDEAVAQMQDVIVKLTKRMNRLKGFYSKLDDSEVLVTDWLLLAEDPEYLRFQELTCMLQVICGSSEGSADSILFKVAQERPEFWRRFMIALYHLMVDHAMADLGTVAADAPTYTRWEFFTSVSYDVGGFPLSLRDIEHAILRGNQYPPPGELLRVMGKDDPRRGFVLNPVYADPRVHFLLSCGAKSCPPAVSIARMNDGKWESVAAEAAKNFVTDENQVRYDADSNVLYLNKIFSWYKKDFRYAGEGWEVAAKIEGKTPKMKYMKYDWQPHASRIKTYSPAKSDANAFKMISSYLKTSFGRPTSRTRYAEIRQERRELEPLEKKAAEELEARMKEIQAKNEKARGGDDKKGEGEESKNDVAQAWIGGGSPAWRPRHLLPTSNATEEIALPEALKGRSLPRPVKGIQRHQLAPGSVVDLMVDVGEVIEISLVGNPTTGYSWQDADRRRAAAAGGGRSPELAADPEAPHRPQGERETSSKNGFGEAPAGVEKTSMVVEYLAQFYKVNPHPLGYVGTGGIYYFYYQALSPGSCQLRFVYTRPWEHVPIPEEHYARANVRVHSTTAGDDGGGREKAGKVELPEDSSGHQMYVMS</sequence>